<feature type="transmembrane region" description="Helical" evidence="2">
    <location>
        <begin position="93"/>
        <end position="114"/>
    </location>
</feature>
<reference evidence="3 4" key="1">
    <citation type="submission" date="2018-12" db="EMBL/GenBank/DDBJ databases">
        <authorList>
            <consortium name="Pathogen Informatics"/>
        </authorList>
    </citation>
    <scope>NUCLEOTIDE SEQUENCE [LARGE SCALE GENOMIC DNA]</scope>
    <source>
        <strain evidence="3 4">NCTC11923</strain>
    </source>
</reference>
<dbReference type="Proteomes" id="UP000276899">
    <property type="component" value="Chromosome"/>
</dbReference>
<keyword evidence="2" id="KW-0472">Membrane</keyword>
<gene>
    <name evidence="3" type="ORF">NCTC11923_00304</name>
</gene>
<evidence type="ECO:0000256" key="1">
    <source>
        <dbReference type="SAM" id="MobiDB-lite"/>
    </source>
</evidence>
<feature type="transmembrane region" description="Helical" evidence="2">
    <location>
        <begin position="126"/>
        <end position="146"/>
    </location>
</feature>
<proteinExistence type="predicted"/>
<accession>A0A448K9V7</accession>
<feature type="compositionally biased region" description="Acidic residues" evidence="1">
    <location>
        <begin position="35"/>
        <end position="44"/>
    </location>
</feature>
<sequence length="272" mass="27672">MTPRNTRPQDERGPVDWGTSRPAQSRPGRRQAPVEDPEVLDDGPDWGVGRGSAPRRSAPAPGDGPDWGVGRARPASTARGATPWPAAVRTQRLSGVLFALVGLALATVSAMNLARNAEAGQLWIPPWLVAVLFGAGLVSAAGYLAWAGGTPVRRESERWQPRLVDAAAGLTAGTVEVADPNRLLGAGPSASAPPQATVDSGPRPIMGTSTVDQSSHAPAGVAGAVGGFMMAGAVVCAVIALVLGPAWLIATGALALGGIVAVYLAGDWLGRL</sequence>
<keyword evidence="2" id="KW-1133">Transmembrane helix</keyword>
<dbReference type="STRING" id="1278298.GCA_000428685_01509"/>
<keyword evidence="4" id="KW-1185">Reference proteome</keyword>
<evidence type="ECO:0000313" key="3">
    <source>
        <dbReference type="EMBL" id="VEG73695.1"/>
    </source>
</evidence>
<feature type="region of interest" description="Disordered" evidence="1">
    <location>
        <begin position="1"/>
        <end position="83"/>
    </location>
</feature>
<dbReference type="EMBL" id="LR134363">
    <property type="protein sequence ID" value="VEG73695.1"/>
    <property type="molecule type" value="Genomic_DNA"/>
</dbReference>
<dbReference type="RefSeq" id="WP_232012076.1">
    <property type="nucleotide sequence ID" value="NZ_CBCRWE010000015.1"/>
</dbReference>
<feature type="transmembrane region" description="Helical" evidence="2">
    <location>
        <begin position="219"/>
        <end position="241"/>
    </location>
</feature>
<evidence type="ECO:0000256" key="2">
    <source>
        <dbReference type="SAM" id="Phobius"/>
    </source>
</evidence>
<dbReference type="KEGG" id="asla:NCTC11923_00304"/>
<protein>
    <submittedName>
        <fullName evidence="3">Uncharacterized protein</fullName>
    </submittedName>
</protein>
<name>A0A448K9V7_9ACTO</name>
<keyword evidence="2" id="KW-0812">Transmembrane</keyword>
<dbReference type="AlphaFoldDB" id="A0A448K9V7"/>
<evidence type="ECO:0000313" key="4">
    <source>
        <dbReference type="Proteomes" id="UP000276899"/>
    </source>
</evidence>
<feature type="transmembrane region" description="Helical" evidence="2">
    <location>
        <begin position="247"/>
        <end position="266"/>
    </location>
</feature>
<organism evidence="3 4">
    <name type="scientific">Actinomyces slackii</name>
    <dbReference type="NCBI Taxonomy" id="52774"/>
    <lineage>
        <taxon>Bacteria</taxon>
        <taxon>Bacillati</taxon>
        <taxon>Actinomycetota</taxon>
        <taxon>Actinomycetes</taxon>
        <taxon>Actinomycetales</taxon>
        <taxon>Actinomycetaceae</taxon>
        <taxon>Actinomyces</taxon>
    </lineage>
</organism>